<feature type="non-terminal residue" evidence="1">
    <location>
        <position position="1"/>
    </location>
</feature>
<reference evidence="1" key="1">
    <citation type="submission" date="2022-03" db="EMBL/GenBank/DDBJ databases">
        <authorList>
            <person name="Lindestad O."/>
        </authorList>
    </citation>
    <scope>NUCLEOTIDE SEQUENCE</scope>
</reference>
<dbReference type="OrthoDB" id="15304at2759"/>
<accession>A0A8S4QJ73</accession>
<organism evidence="1 2">
    <name type="scientific">Pararge aegeria aegeria</name>
    <dbReference type="NCBI Taxonomy" id="348720"/>
    <lineage>
        <taxon>Eukaryota</taxon>
        <taxon>Metazoa</taxon>
        <taxon>Ecdysozoa</taxon>
        <taxon>Arthropoda</taxon>
        <taxon>Hexapoda</taxon>
        <taxon>Insecta</taxon>
        <taxon>Pterygota</taxon>
        <taxon>Neoptera</taxon>
        <taxon>Endopterygota</taxon>
        <taxon>Lepidoptera</taxon>
        <taxon>Glossata</taxon>
        <taxon>Ditrysia</taxon>
        <taxon>Papilionoidea</taxon>
        <taxon>Nymphalidae</taxon>
        <taxon>Satyrinae</taxon>
        <taxon>Satyrini</taxon>
        <taxon>Parargina</taxon>
        <taxon>Pararge</taxon>
    </lineage>
</organism>
<keyword evidence="2" id="KW-1185">Reference proteome</keyword>
<name>A0A8S4QJ73_9NEOP</name>
<dbReference type="Proteomes" id="UP000838756">
    <property type="component" value="Unassembled WGS sequence"/>
</dbReference>
<protein>
    <submittedName>
        <fullName evidence="1">Jg20081 protein</fullName>
    </submittedName>
</protein>
<proteinExistence type="predicted"/>
<dbReference type="EMBL" id="CAKXAJ010008472">
    <property type="protein sequence ID" value="CAH2210860.1"/>
    <property type="molecule type" value="Genomic_DNA"/>
</dbReference>
<sequence>FCSNHGNRFPRPGTAPAELMCIAEAMMPRLILRLLQHFRENRFCSNHGNRFPRPGTAPAELMCIAEAMMPRLILRLLQHFRENR</sequence>
<gene>
    <name evidence="1" type="primary">jg20081</name>
    <name evidence="1" type="ORF">PAEG_LOCUS2718</name>
</gene>
<evidence type="ECO:0000313" key="2">
    <source>
        <dbReference type="Proteomes" id="UP000838756"/>
    </source>
</evidence>
<dbReference type="AlphaFoldDB" id="A0A8S4QJ73"/>
<evidence type="ECO:0000313" key="1">
    <source>
        <dbReference type="EMBL" id="CAH2210860.1"/>
    </source>
</evidence>
<comment type="caution">
    <text evidence="1">The sequence shown here is derived from an EMBL/GenBank/DDBJ whole genome shotgun (WGS) entry which is preliminary data.</text>
</comment>